<evidence type="ECO:0000313" key="1">
    <source>
        <dbReference type="EMBL" id="KIM34547.1"/>
    </source>
</evidence>
<gene>
    <name evidence="1" type="ORF">M408DRAFT_19442</name>
</gene>
<dbReference type="Proteomes" id="UP000054097">
    <property type="component" value="Unassembled WGS sequence"/>
</dbReference>
<proteinExistence type="predicted"/>
<evidence type="ECO:0000313" key="2">
    <source>
        <dbReference type="Proteomes" id="UP000054097"/>
    </source>
</evidence>
<dbReference type="Gene3D" id="3.40.1090.10">
    <property type="entry name" value="Cytosolic phospholipase A2 catalytic domain"/>
    <property type="match status" value="1"/>
</dbReference>
<dbReference type="STRING" id="933852.A0A0C2Y0C0"/>
<dbReference type="EMBL" id="KN824277">
    <property type="protein sequence ID" value="KIM34547.1"/>
    <property type="molecule type" value="Genomic_DNA"/>
</dbReference>
<protein>
    <recommendedName>
        <fullName evidence="3">PNPLA domain-containing protein</fullName>
    </recommendedName>
</protein>
<accession>A0A0C2Y0C0</accession>
<evidence type="ECO:0008006" key="3">
    <source>
        <dbReference type="Google" id="ProtNLM"/>
    </source>
</evidence>
<organism evidence="1 2">
    <name type="scientific">Serendipita vermifera MAFF 305830</name>
    <dbReference type="NCBI Taxonomy" id="933852"/>
    <lineage>
        <taxon>Eukaryota</taxon>
        <taxon>Fungi</taxon>
        <taxon>Dikarya</taxon>
        <taxon>Basidiomycota</taxon>
        <taxon>Agaricomycotina</taxon>
        <taxon>Agaricomycetes</taxon>
        <taxon>Sebacinales</taxon>
        <taxon>Serendipitaceae</taxon>
        <taxon>Serendipita</taxon>
    </lineage>
</organism>
<reference evidence="2" key="2">
    <citation type="submission" date="2015-01" db="EMBL/GenBank/DDBJ databases">
        <title>Evolutionary Origins and Diversification of the Mycorrhizal Mutualists.</title>
        <authorList>
            <consortium name="DOE Joint Genome Institute"/>
            <consortium name="Mycorrhizal Genomics Consortium"/>
            <person name="Kohler A."/>
            <person name="Kuo A."/>
            <person name="Nagy L.G."/>
            <person name="Floudas D."/>
            <person name="Copeland A."/>
            <person name="Barry K.W."/>
            <person name="Cichocki N."/>
            <person name="Veneault-Fourrey C."/>
            <person name="LaButti K."/>
            <person name="Lindquist E.A."/>
            <person name="Lipzen A."/>
            <person name="Lundell T."/>
            <person name="Morin E."/>
            <person name="Murat C."/>
            <person name="Riley R."/>
            <person name="Ohm R."/>
            <person name="Sun H."/>
            <person name="Tunlid A."/>
            <person name="Henrissat B."/>
            <person name="Grigoriev I.V."/>
            <person name="Hibbett D.S."/>
            <person name="Martin F."/>
        </authorList>
    </citation>
    <scope>NUCLEOTIDE SEQUENCE [LARGE SCALE GENOMIC DNA]</scope>
    <source>
        <strain evidence="2">MAFF 305830</strain>
    </source>
</reference>
<dbReference type="OrthoDB" id="3067675at2759"/>
<keyword evidence="2" id="KW-1185">Reference proteome</keyword>
<name>A0A0C2Y0C0_SERVB</name>
<dbReference type="AlphaFoldDB" id="A0A0C2Y0C0"/>
<dbReference type="HOGENOM" id="CLU_2639636_0_0_1"/>
<dbReference type="InterPro" id="IPR016035">
    <property type="entry name" value="Acyl_Trfase/lysoPLipase"/>
</dbReference>
<reference evidence="1 2" key="1">
    <citation type="submission" date="2014-04" db="EMBL/GenBank/DDBJ databases">
        <authorList>
            <consortium name="DOE Joint Genome Institute"/>
            <person name="Kuo A."/>
            <person name="Zuccaro A."/>
            <person name="Kohler A."/>
            <person name="Nagy L.G."/>
            <person name="Floudas D."/>
            <person name="Copeland A."/>
            <person name="Barry K.W."/>
            <person name="Cichocki N."/>
            <person name="Veneault-Fourrey C."/>
            <person name="LaButti K."/>
            <person name="Lindquist E.A."/>
            <person name="Lipzen A."/>
            <person name="Lundell T."/>
            <person name="Morin E."/>
            <person name="Murat C."/>
            <person name="Sun H."/>
            <person name="Tunlid A."/>
            <person name="Henrissat B."/>
            <person name="Grigoriev I.V."/>
            <person name="Hibbett D.S."/>
            <person name="Martin F."/>
            <person name="Nordberg H.P."/>
            <person name="Cantor M.N."/>
            <person name="Hua S.X."/>
        </authorList>
    </citation>
    <scope>NUCLEOTIDE SEQUENCE [LARGE SCALE GENOMIC DNA]</scope>
    <source>
        <strain evidence="1 2">MAFF 305830</strain>
    </source>
</reference>
<dbReference type="SUPFAM" id="SSF52151">
    <property type="entry name" value="FabD/lysophospholipase-like"/>
    <property type="match status" value="1"/>
</dbReference>
<sequence length="77" mass="8891">MSSPFAEEPTDDTEVERRPLRLLALDGGGIRGFSELKMLQVLMHRIQWDRGLENPPLPCEYFVSDGVFHISVVQHYY</sequence>